<dbReference type="GO" id="GO:0008312">
    <property type="term" value="F:7S RNA binding"/>
    <property type="evidence" value="ECO:0007669"/>
    <property type="project" value="InterPro"/>
</dbReference>
<gene>
    <name evidence="3" type="ORF">BCV69DRAFT_310512</name>
</gene>
<protein>
    <submittedName>
        <fullName evidence="3">Signal recognition particle, SRP9/SRP14 subunit</fullName>
    </submittedName>
</protein>
<reference evidence="3 4" key="1">
    <citation type="journal article" date="2018" name="Mol. Biol. Evol.">
        <title>Broad Genomic Sampling Reveals a Smut Pathogenic Ancestry of the Fungal Clade Ustilaginomycotina.</title>
        <authorList>
            <person name="Kijpornyongpan T."/>
            <person name="Mondo S.J."/>
            <person name="Barry K."/>
            <person name="Sandor L."/>
            <person name="Lee J."/>
            <person name="Lipzen A."/>
            <person name="Pangilinan J."/>
            <person name="LaButti K."/>
            <person name="Hainaut M."/>
            <person name="Henrissat B."/>
            <person name="Grigoriev I.V."/>
            <person name="Spatafora J.W."/>
            <person name="Aime M.C."/>
        </authorList>
    </citation>
    <scope>NUCLEOTIDE SEQUENCE [LARGE SCALE GENOMIC DNA]</scope>
    <source>
        <strain evidence="3 4">MCA 4718</strain>
    </source>
</reference>
<feature type="domain" description="SRP9" evidence="2">
    <location>
        <begin position="4"/>
        <end position="65"/>
    </location>
</feature>
<dbReference type="SUPFAM" id="SSF54762">
    <property type="entry name" value="Signal recognition particle alu RNA binding heterodimer, SRP9/14"/>
    <property type="match status" value="1"/>
</dbReference>
<evidence type="ECO:0000256" key="1">
    <source>
        <dbReference type="SAM" id="MobiDB-lite"/>
    </source>
</evidence>
<keyword evidence="4" id="KW-1185">Reference proteome</keyword>
<feature type="compositionally biased region" description="Basic residues" evidence="1">
    <location>
        <begin position="139"/>
        <end position="149"/>
    </location>
</feature>
<feature type="compositionally biased region" description="Gly residues" evidence="1">
    <location>
        <begin position="127"/>
        <end position="137"/>
    </location>
</feature>
<organism evidence="3 4">
    <name type="scientific">Pseudomicrostroma glucosiphilum</name>
    <dbReference type="NCBI Taxonomy" id="1684307"/>
    <lineage>
        <taxon>Eukaryota</taxon>
        <taxon>Fungi</taxon>
        <taxon>Dikarya</taxon>
        <taxon>Basidiomycota</taxon>
        <taxon>Ustilaginomycotina</taxon>
        <taxon>Exobasidiomycetes</taxon>
        <taxon>Microstromatales</taxon>
        <taxon>Microstromatales incertae sedis</taxon>
        <taxon>Pseudomicrostroma</taxon>
    </lineage>
</organism>
<dbReference type="OrthoDB" id="360923at2759"/>
<evidence type="ECO:0000313" key="3">
    <source>
        <dbReference type="EMBL" id="PWN23015.1"/>
    </source>
</evidence>
<dbReference type="PANTHER" id="PTHR12834">
    <property type="entry name" value="SIGNAL RECOGNITION PARTICLE 9 KDA PROTEIN"/>
    <property type="match status" value="1"/>
</dbReference>
<dbReference type="RefSeq" id="XP_025350175.1">
    <property type="nucleotide sequence ID" value="XM_025494796.1"/>
</dbReference>
<dbReference type="Proteomes" id="UP000245942">
    <property type="component" value="Unassembled WGS sequence"/>
</dbReference>
<proteinExistence type="predicted"/>
<dbReference type="Gene3D" id="3.30.720.10">
    <property type="entry name" value="Signal recognition particle alu RNA binding heterodimer, srp9/1"/>
    <property type="match status" value="1"/>
</dbReference>
<dbReference type="Pfam" id="PF05486">
    <property type="entry name" value="SRP9-21"/>
    <property type="match status" value="1"/>
</dbReference>
<evidence type="ECO:0000259" key="2">
    <source>
        <dbReference type="Pfam" id="PF05486"/>
    </source>
</evidence>
<name>A0A316UII1_9BASI</name>
<dbReference type="GO" id="GO:0006614">
    <property type="term" value="P:SRP-dependent cotranslational protein targeting to membrane"/>
    <property type="evidence" value="ECO:0007669"/>
    <property type="project" value="InterPro"/>
</dbReference>
<accession>A0A316UII1</accession>
<dbReference type="InterPro" id="IPR009018">
    <property type="entry name" value="Signal_recog_particle_SRP9/14"/>
</dbReference>
<dbReference type="GO" id="GO:0005786">
    <property type="term" value="C:signal recognition particle, endoplasmic reticulum targeting"/>
    <property type="evidence" value="ECO:0007669"/>
    <property type="project" value="TreeGrafter"/>
</dbReference>
<dbReference type="GeneID" id="37016530"/>
<sequence length="149" mass="15992">MVYLKHWSEFHTQALELYSKNPNRTRYLVKTHPSRQWLVLKVTDDYTTLKYRSRSTVILNRFDSFSREIQTLMSGSRFSSSTSSTIANTATAAAGAAVEEATSLAQSAVAAVEGATESVVGTQPTQTGGGGGGGGGQSKNKKKKKGGKK</sequence>
<dbReference type="InterPro" id="IPR039432">
    <property type="entry name" value="SRP9_dom"/>
</dbReference>
<evidence type="ECO:0000313" key="4">
    <source>
        <dbReference type="Proteomes" id="UP000245942"/>
    </source>
</evidence>
<dbReference type="AlphaFoldDB" id="A0A316UII1"/>
<dbReference type="PANTHER" id="PTHR12834:SF12">
    <property type="entry name" value="SIGNAL RECOGNITION PARTICLE 9 KDA PROTEIN"/>
    <property type="match status" value="1"/>
</dbReference>
<dbReference type="EMBL" id="KZ819322">
    <property type="protein sequence ID" value="PWN23015.1"/>
    <property type="molecule type" value="Genomic_DNA"/>
</dbReference>
<feature type="region of interest" description="Disordered" evidence="1">
    <location>
        <begin position="113"/>
        <end position="149"/>
    </location>
</feature>
<dbReference type="STRING" id="1684307.A0A316UII1"/>
<dbReference type="InterPro" id="IPR039914">
    <property type="entry name" value="SRP9-like"/>
</dbReference>